<comment type="caution">
    <text evidence="2">The sequence shown here is derived from an EMBL/GenBank/DDBJ whole genome shotgun (WGS) entry which is preliminary data.</text>
</comment>
<sequence length="343" mass="36481">MKRFFKKGWSFALVAMLALSLTACGGGAKPEGDTTQEPATEGQTETAATLTNDGNYVFASGGTSGTYYPLAGAIATLVNAQTGVNATVQSTGASKENVMLISQDEAEFAIIQNDVLDYAYNGTGLFETNGKIEGLATVASIYPEMVQVVVAADSGINSISDLKGKKVSIGDAGSGVEQNALQVLEAYGLTVDDIAVNRLSFKESGSAFKDGQIDAFFVTAGVPNTAITELAVTRQLKLVDIAGAEGDALKEKYPFYTSVVIPKDVYKTENDINTLAVRALIVCREDMNEEEVYNFTKAIYDNLEPLGESYAKAKEFKLEEGNLGVTVPMHAGAQKYFDEKGVK</sequence>
<protein>
    <submittedName>
        <fullName evidence="2">TAXI family TRAP transporter solute-binding subunit</fullName>
    </submittedName>
</protein>
<dbReference type="NCBIfam" id="TIGR02122">
    <property type="entry name" value="TRAP_TAXI"/>
    <property type="match status" value="1"/>
</dbReference>
<dbReference type="PANTHER" id="PTHR42941">
    <property type="entry name" value="SLL1037 PROTEIN"/>
    <property type="match status" value="1"/>
</dbReference>
<reference evidence="3" key="1">
    <citation type="journal article" date="2019" name="Int. J. Syst. Evol. Microbiol.">
        <title>The Global Catalogue of Microorganisms (GCM) 10K type strain sequencing project: providing services to taxonomists for standard genome sequencing and annotation.</title>
        <authorList>
            <consortium name="The Broad Institute Genomics Platform"/>
            <consortium name="The Broad Institute Genome Sequencing Center for Infectious Disease"/>
            <person name="Wu L."/>
            <person name="Ma J."/>
        </authorList>
    </citation>
    <scope>NUCLEOTIDE SEQUENCE [LARGE SCALE GENOMIC DNA]</scope>
    <source>
        <strain evidence="3">CCUG 46385</strain>
    </source>
</reference>
<dbReference type="EMBL" id="JBHSHL010000022">
    <property type="protein sequence ID" value="MFC4804667.1"/>
    <property type="molecule type" value="Genomic_DNA"/>
</dbReference>
<feature type="chain" id="PRO_5047500451" evidence="1">
    <location>
        <begin position="29"/>
        <end position="343"/>
    </location>
</feature>
<accession>A0ABV9QLT2</accession>
<evidence type="ECO:0000256" key="1">
    <source>
        <dbReference type="SAM" id="SignalP"/>
    </source>
</evidence>
<dbReference type="CDD" id="cd13567">
    <property type="entry name" value="PBP2_TtGluBP"/>
    <property type="match status" value="1"/>
</dbReference>
<dbReference type="Gene3D" id="3.40.190.10">
    <property type="entry name" value="Periplasmic binding protein-like II"/>
    <property type="match status" value="2"/>
</dbReference>
<dbReference type="SUPFAM" id="SSF53850">
    <property type="entry name" value="Periplasmic binding protein-like II"/>
    <property type="match status" value="1"/>
</dbReference>
<dbReference type="InterPro" id="IPR011852">
    <property type="entry name" value="TRAP_TAXI"/>
</dbReference>
<keyword evidence="1" id="KW-0732">Signal</keyword>
<name>A0ABV9QLT2_9FIRM</name>
<evidence type="ECO:0000313" key="2">
    <source>
        <dbReference type="EMBL" id="MFC4804667.1"/>
    </source>
</evidence>
<evidence type="ECO:0000313" key="3">
    <source>
        <dbReference type="Proteomes" id="UP001595916"/>
    </source>
</evidence>
<dbReference type="PROSITE" id="PS51257">
    <property type="entry name" value="PROKAR_LIPOPROTEIN"/>
    <property type="match status" value="1"/>
</dbReference>
<dbReference type="PANTHER" id="PTHR42941:SF1">
    <property type="entry name" value="SLL1037 PROTEIN"/>
    <property type="match status" value="1"/>
</dbReference>
<feature type="signal peptide" evidence="1">
    <location>
        <begin position="1"/>
        <end position="28"/>
    </location>
</feature>
<gene>
    <name evidence="2" type="ORF">ACFO4R_06175</name>
</gene>
<dbReference type="Pfam" id="PF16868">
    <property type="entry name" value="NMT1_3"/>
    <property type="match status" value="1"/>
</dbReference>
<organism evidence="2 3">
    <name type="scientific">Filifactor villosus</name>
    <dbReference type="NCBI Taxonomy" id="29374"/>
    <lineage>
        <taxon>Bacteria</taxon>
        <taxon>Bacillati</taxon>
        <taxon>Bacillota</taxon>
        <taxon>Clostridia</taxon>
        <taxon>Peptostreptococcales</taxon>
        <taxon>Filifactoraceae</taxon>
        <taxon>Filifactor</taxon>
    </lineage>
</organism>
<dbReference type="RefSeq" id="WP_379788181.1">
    <property type="nucleotide sequence ID" value="NZ_JBHSHL010000022.1"/>
</dbReference>
<proteinExistence type="predicted"/>
<dbReference type="Proteomes" id="UP001595916">
    <property type="component" value="Unassembled WGS sequence"/>
</dbReference>
<keyword evidence="3" id="KW-1185">Reference proteome</keyword>